<evidence type="ECO:0000256" key="5">
    <source>
        <dbReference type="ARBA" id="ARBA00018859"/>
    </source>
</evidence>
<comment type="caution">
    <text evidence="14">The sequence shown here is derived from an EMBL/GenBank/DDBJ whole genome shotgun (WGS) entry which is preliminary data.</text>
</comment>
<evidence type="ECO:0000256" key="6">
    <source>
        <dbReference type="ARBA" id="ARBA00022617"/>
    </source>
</evidence>
<reference evidence="14" key="1">
    <citation type="journal article" date="2014" name="Int. J. Syst. Evol. Microbiol.">
        <title>Complete genome sequence of Corynebacterium casei LMG S-19264T (=DSM 44701T), isolated from a smear-ripened cheese.</title>
        <authorList>
            <consortium name="US DOE Joint Genome Institute (JGI-PGF)"/>
            <person name="Walter F."/>
            <person name="Albersmeier A."/>
            <person name="Kalinowski J."/>
            <person name="Ruckert C."/>
        </authorList>
    </citation>
    <scope>NUCLEOTIDE SEQUENCE</scope>
    <source>
        <strain evidence="14">CGMCC 1.12698</strain>
    </source>
</reference>
<comment type="miscellaneous">
    <text evidence="11">This protein is similar to the oxygenase domain of eukaryotic nitric oxide synthases but lacks the reductase domain which, in eukaryotes, is responsible for transfer of electrons to the ferric heme during nitric oxide synthesis.</text>
</comment>
<dbReference type="AlphaFoldDB" id="A0A917AWF4"/>
<feature type="binding site" description="axial binding residue" evidence="12">
    <location>
        <position position="66"/>
    </location>
    <ligand>
        <name>heme</name>
        <dbReference type="ChEBI" id="CHEBI:30413"/>
    </ligand>
    <ligandPart>
        <name>Fe</name>
        <dbReference type="ChEBI" id="CHEBI:18248"/>
    </ligandPart>
</feature>
<keyword evidence="9 11" id="KW-0408">Iron</keyword>
<dbReference type="CDD" id="cd00794">
    <property type="entry name" value="NOS_oxygenase_prok"/>
    <property type="match status" value="1"/>
</dbReference>
<dbReference type="Gene3D" id="3.90.340.10">
    <property type="entry name" value="Nitric Oxide Synthase, Chain A, domain 1"/>
    <property type="match status" value="1"/>
</dbReference>
<gene>
    <name evidence="14" type="primary">nos</name>
    <name evidence="14" type="ORF">GCM10007140_30620</name>
</gene>
<evidence type="ECO:0000256" key="7">
    <source>
        <dbReference type="ARBA" id="ARBA00022723"/>
    </source>
</evidence>
<evidence type="ECO:0000259" key="13">
    <source>
        <dbReference type="PROSITE" id="PS60001"/>
    </source>
</evidence>
<keyword evidence="6 11" id="KW-0349">Heme</keyword>
<keyword evidence="15" id="KW-1185">Reference proteome</keyword>
<comment type="similarity">
    <text evidence="3 11">Belongs to the NOS family. Bacterial NOS oxygenase subfamily.</text>
</comment>
<evidence type="ECO:0000256" key="2">
    <source>
        <dbReference type="ARBA" id="ARBA00002642"/>
    </source>
</evidence>
<evidence type="ECO:0000313" key="14">
    <source>
        <dbReference type="EMBL" id="GGE78949.1"/>
    </source>
</evidence>
<dbReference type="InterPro" id="IPR050607">
    <property type="entry name" value="NOS"/>
</dbReference>
<name>A0A917AWF4_9BACI</name>
<dbReference type="EMBL" id="BMFK01000003">
    <property type="protein sequence ID" value="GGE78949.1"/>
    <property type="molecule type" value="Genomic_DNA"/>
</dbReference>
<dbReference type="EC" id="1.14.14.47" evidence="4 11"/>
<comment type="cofactor">
    <cofactor evidence="1 11 12">
        <name>heme</name>
        <dbReference type="ChEBI" id="CHEBI:30413"/>
    </cofactor>
</comment>
<dbReference type="GO" id="GO:0006809">
    <property type="term" value="P:nitric oxide biosynthetic process"/>
    <property type="evidence" value="ECO:0007669"/>
    <property type="project" value="InterPro"/>
</dbReference>
<dbReference type="GO" id="GO:0004517">
    <property type="term" value="F:nitric-oxide synthase activity"/>
    <property type="evidence" value="ECO:0007669"/>
    <property type="project" value="InterPro"/>
</dbReference>
<evidence type="ECO:0000256" key="12">
    <source>
        <dbReference type="PIRSR" id="PIRSR037219-1"/>
    </source>
</evidence>
<protein>
    <recommendedName>
        <fullName evidence="5 11">Nitric oxide synthase oxygenase</fullName>
        <ecNumber evidence="4 11">1.14.14.47</ecNumber>
    </recommendedName>
</protein>
<dbReference type="InterPro" id="IPR044944">
    <property type="entry name" value="NOS_dom_3"/>
</dbReference>
<dbReference type="PROSITE" id="PS60001">
    <property type="entry name" value="NOS"/>
    <property type="match status" value="1"/>
</dbReference>
<feature type="domain" description="Nitric oxide synthase (NOS)" evidence="13">
    <location>
        <begin position="65"/>
        <end position="72"/>
    </location>
</feature>
<dbReference type="RefSeq" id="WP_188389371.1">
    <property type="nucleotide sequence ID" value="NZ_BMFK01000003.1"/>
</dbReference>
<dbReference type="InterPro" id="IPR004030">
    <property type="entry name" value="NOS_N"/>
</dbReference>
<dbReference type="InterPro" id="IPR044940">
    <property type="entry name" value="NOS_dom_2"/>
</dbReference>
<comment type="catalytic activity">
    <reaction evidence="10">
        <text>3 reduced [flavodoxin] + 2 L-arginine + 4 O2 = 3 oxidized [flavodoxin] + 2 L-citrulline + 2 nitric oxide + 4 H2O + 5 H(+)</text>
        <dbReference type="Rhea" id="RHEA:52324"/>
        <dbReference type="Rhea" id="RHEA-COMP:10622"/>
        <dbReference type="Rhea" id="RHEA-COMP:10623"/>
        <dbReference type="ChEBI" id="CHEBI:15377"/>
        <dbReference type="ChEBI" id="CHEBI:15378"/>
        <dbReference type="ChEBI" id="CHEBI:15379"/>
        <dbReference type="ChEBI" id="CHEBI:16480"/>
        <dbReference type="ChEBI" id="CHEBI:32682"/>
        <dbReference type="ChEBI" id="CHEBI:57618"/>
        <dbReference type="ChEBI" id="CHEBI:57743"/>
        <dbReference type="ChEBI" id="CHEBI:58210"/>
        <dbReference type="EC" id="1.14.14.47"/>
    </reaction>
</comment>
<evidence type="ECO:0000313" key="15">
    <source>
        <dbReference type="Proteomes" id="UP000605259"/>
    </source>
</evidence>
<comment type="function">
    <text evidence="2 11">Catalyzes the production of nitric oxide.</text>
</comment>
<keyword evidence="8 11" id="KW-0560">Oxidoreductase</keyword>
<evidence type="ECO:0000256" key="9">
    <source>
        <dbReference type="ARBA" id="ARBA00023004"/>
    </source>
</evidence>
<dbReference type="PANTHER" id="PTHR43410:SF1">
    <property type="entry name" value="NITRIC OXIDE SYNTHASE"/>
    <property type="match status" value="1"/>
</dbReference>
<dbReference type="SUPFAM" id="SSF56512">
    <property type="entry name" value="Nitric oxide (NO) synthase oxygenase domain"/>
    <property type="match status" value="1"/>
</dbReference>
<dbReference type="Proteomes" id="UP000605259">
    <property type="component" value="Unassembled WGS sequence"/>
</dbReference>
<evidence type="ECO:0000256" key="10">
    <source>
        <dbReference type="ARBA" id="ARBA00048713"/>
    </source>
</evidence>
<dbReference type="InterPro" id="IPR036119">
    <property type="entry name" value="NOS_N_sf"/>
</dbReference>
<sequence>MITISRLVEEAEKFIRECYTELGYETHIKTRLQEITQAIETTGTYEHTFDELVHGARMAWRNNNRCIGRLFWDKLHVLDARSIDNEQEIYEALVHHIDYATNDGKIKPTITVFKAHQHEQNSIRLWNHQLIRYAGYETEDGIIGDPHSIAFTAVCEKLGWEGNRTNFDILPLVFSIDGKEPVLYPMPDGLVKEVILEHPSYDFSPLHTRWYGVPIISDMCLEIGGITYTAAPFNGWYMGTEIGARNLADDYRYNLLPKVAECMNIDATRNSSLWKDKALVELNVAVLHSFKKEGISIVDHHTAAQQFHQFEQMEAKCGRHVTGNWMWLTPPLSPATTHMYHRPYDNTIHKPNYTYQQAPYV</sequence>
<proteinExistence type="inferred from homology"/>
<evidence type="ECO:0000256" key="4">
    <source>
        <dbReference type="ARBA" id="ARBA00012735"/>
    </source>
</evidence>
<comment type="subunit">
    <text evidence="11">Homodimer.</text>
</comment>
<evidence type="ECO:0000256" key="1">
    <source>
        <dbReference type="ARBA" id="ARBA00001971"/>
    </source>
</evidence>
<dbReference type="GO" id="GO:0020037">
    <property type="term" value="F:heme binding"/>
    <property type="evidence" value="ECO:0007669"/>
    <property type="project" value="InterPro"/>
</dbReference>
<dbReference type="Pfam" id="PF02898">
    <property type="entry name" value="NO_synthase"/>
    <property type="match status" value="1"/>
</dbReference>
<dbReference type="PIRSF" id="PIRSF037219">
    <property type="entry name" value="NOS_oxygenase"/>
    <property type="match status" value="1"/>
</dbReference>
<evidence type="ECO:0000256" key="3">
    <source>
        <dbReference type="ARBA" id="ARBA00005411"/>
    </source>
</evidence>
<keyword evidence="7 11" id="KW-0479">Metal-binding</keyword>
<dbReference type="Gene3D" id="3.90.440.10">
    <property type="entry name" value="Nitric Oxide Synthase,Heme Domain,Chain A domain 2"/>
    <property type="match status" value="1"/>
</dbReference>
<dbReference type="GO" id="GO:0046872">
    <property type="term" value="F:metal ion binding"/>
    <property type="evidence" value="ECO:0007669"/>
    <property type="project" value="UniProtKB-KW"/>
</dbReference>
<accession>A0A917AWF4</accession>
<dbReference type="InterPro" id="IPR044943">
    <property type="entry name" value="NOS_dom_1"/>
</dbReference>
<dbReference type="Gene3D" id="3.90.1230.10">
    <property type="entry name" value="Nitric Oxide Synthase, Chain A, domain 3"/>
    <property type="match status" value="1"/>
</dbReference>
<evidence type="ECO:0000256" key="8">
    <source>
        <dbReference type="ARBA" id="ARBA00023002"/>
    </source>
</evidence>
<dbReference type="InterPro" id="IPR017142">
    <property type="entry name" value="Nitric_oxide_synthase_Oase-su"/>
</dbReference>
<organism evidence="14 15">
    <name type="scientific">Priestia taiwanensis</name>
    <dbReference type="NCBI Taxonomy" id="1347902"/>
    <lineage>
        <taxon>Bacteria</taxon>
        <taxon>Bacillati</taxon>
        <taxon>Bacillota</taxon>
        <taxon>Bacilli</taxon>
        <taxon>Bacillales</taxon>
        <taxon>Bacillaceae</taxon>
        <taxon>Priestia</taxon>
    </lineage>
</organism>
<evidence type="ECO:0000256" key="11">
    <source>
        <dbReference type="PIRNR" id="PIRNR037219"/>
    </source>
</evidence>
<dbReference type="PANTHER" id="PTHR43410">
    <property type="entry name" value="NITRIC OXIDE SYNTHASE OXYGENASE"/>
    <property type="match status" value="1"/>
</dbReference>
<reference evidence="14" key="2">
    <citation type="submission" date="2020-09" db="EMBL/GenBank/DDBJ databases">
        <authorList>
            <person name="Sun Q."/>
            <person name="Zhou Y."/>
        </authorList>
    </citation>
    <scope>NUCLEOTIDE SEQUENCE</scope>
    <source>
        <strain evidence="14">CGMCC 1.12698</strain>
    </source>
</reference>